<feature type="transmembrane region" description="Helical" evidence="9">
    <location>
        <begin position="303"/>
        <end position="326"/>
    </location>
</feature>
<evidence type="ECO:0000256" key="2">
    <source>
        <dbReference type="ARBA" id="ARBA00022475"/>
    </source>
</evidence>
<organism evidence="11 12">
    <name type="scientific">Mariprofundus erugo</name>
    <dbReference type="NCBI Taxonomy" id="2528639"/>
    <lineage>
        <taxon>Bacteria</taxon>
        <taxon>Pseudomonadati</taxon>
        <taxon>Pseudomonadota</taxon>
        <taxon>Candidatius Mariprofundia</taxon>
        <taxon>Mariprofundales</taxon>
        <taxon>Mariprofundaceae</taxon>
        <taxon>Mariprofundus</taxon>
    </lineage>
</organism>
<evidence type="ECO:0000313" key="12">
    <source>
        <dbReference type="Proteomes" id="UP000306585"/>
    </source>
</evidence>
<evidence type="ECO:0000256" key="5">
    <source>
        <dbReference type="ARBA" id="ARBA00023002"/>
    </source>
</evidence>
<evidence type="ECO:0000256" key="9">
    <source>
        <dbReference type="SAM" id="Phobius"/>
    </source>
</evidence>
<dbReference type="PRINTS" id="PR01437">
    <property type="entry name" value="NUOXDRDTASE4"/>
</dbReference>
<feature type="domain" description="NADH:quinone oxidoreductase/Mrp antiporter transmembrane" evidence="10">
    <location>
        <begin position="130"/>
        <end position="420"/>
    </location>
</feature>
<dbReference type="PANTHER" id="PTHR42682">
    <property type="entry name" value="HYDROGENASE-4 COMPONENT F"/>
    <property type="match status" value="1"/>
</dbReference>
<dbReference type="GO" id="GO:0005886">
    <property type="term" value="C:plasma membrane"/>
    <property type="evidence" value="ECO:0007669"/>
    <property type="project" value="UniProtKB-SubCell"/>
</dbReference>
<feature type="transmembrane region" description="Helical" evidence="9">
    <location>
        <begin position="425"/>
        <end position="458"/>
    </location>
</feature>
<feature type="transmembrane region" description="Helical" evidence="9">
    <location>
        <begin position="332"/>
        <end position="363"/>
    </location>
</feature>
<feature type="region of interest" description="Disordered" evidence="8">
    <location>
        <begin position="681"/>
        <end position="710"/>
    </location>
</feature>
<keyword evidence="3 7" id="KW-0812">Transmembrane</keyword>
<dbReference type="Pfam" id="PF00361">
    <property type="entry name" value="Proton_antipo_M"/>
    <property type="match status" value="1"/>
</dbReference>
<feature type="transmembrane region" description="Helical" evidence="9">
    <location>
        <begin position="242"/>
        <end position="263"/>
    </location>
</feature>
<dbReference type="InterPro" id="IPR052175">
    <property type="entry name" value="ComplexI-like_HydComp"/>
</dbReference>
<evidence type="ECO:0000259" key="10">
    <source>
        <dbReference type="Pfam" id="PF00361"/>
    </source>
</evidence>
<keyword evidence="2" id="KW-1003">Cell membrane</keyword>
<dbReference type="RefSeq" id="WP_138238448.1">
    <property type="nucleotide sequence ID" value="NZ_VBRY01000003.1"/>
</dbReference>
<evidence type="ECO:0000256" key="3">
    <source>
        <dbReference type="ARBA" id="ARBA00022692"/>
    </source>
</evidence>
<feature type="transmembrane region" description="Helical" evidence="9">
    <location>
        <begin position="653"/>
        <end position="673"/>
    </location>
</feature>
<evidence type="ECO:0000256" key="7">
    <source>
        <dbReference type="RuleBase" id="RU000320"/>
    </source>
</evidence>
<dbReference type="GO" id="GO:0016491">
    <property type="term" value="F:oxidoreductase activity"/>
    <property type="evidence" value="ECO:0007669"/>
    <property type="project" value="UniProtKB-KW"/>
</dbReference>
<feature type="transmembrane region" description="Helical" evidence="9">
    <location>
        <begin position="110"/>
        <end position="129"/>
    </location>
</feature>
<dbReference type="InterPro" id="IPR003918">
    <property type="entry name" value="NADH_UbQ_OxRdtase"/>
</dbReference>
<gene>
    <name evidence="11" type="primary">hyfB</name>
    <name evidence="11" type="ORF">FEF65_03705</name>
</gene>
<dbReference type="GO" id="GO:0008137">
    <property type="term" value="F:NADH dehydrogenase (ubiquinone) activity"/>
    <property type="evidence" value="ECO:0007669"/>
    <property type="project" value="InterPro"/>
</dbReference>
<feature type="transmembrane region" description="Helical" evidence="9">
    <location>
        <begin position="533"/>
        <end position="553"/>
    </location>
</feature>
<comment type="subcellular location">
    <subcellularLocation>
        <location evidence="1">Cell membrane</location>
        <topology evidence="1">Multi-pass membrane protein</topology>
    </subcellularLocation>
    <subcellularLocation>
        <location evidence="7">Membrane</location>
        <topology evidence="7">Multi-pass membrane protein</topology>
    </subcellularLocation>
</comment>
<feature type="transmembrane region" description="Helical" evidence="9">
    <location>
        <begin position="383"/>
        <end position="405"/>
    </location>
</feature>
<proteinExistence type="predicted"/>
<protein>
    <submittedName>
        <fullName evidence="11">Hydrogenase 4 subunit B</fullName>
    </submittedName>
</protein>
<feature type="transmembrane region" description="Helical" evidence="9">
    <location>
        <begin position="206"/>
        <end position="230"/>
    </location>
</feature>
<feature type="transmembrane region" description="Helical" evidence="9">
    <location>
        <begin position="39"/>
        <end position="58"/>
    </location>
</feature>
<evidence type="ECO:0000256" key="6">
    <source>
        <dbReference type="ARBA" id="ARBA00023136"/>
    </source>
</evidence>
<keyword evidence="5" id="KW-0560">Oxidoreductase</keyword>
<keyword evidence="4 9" id="KW-1133">Transmembrane helix</keyword>
<feature type="transmembrane region" description="Helical" evidence="9">
    <location>
        <begin position="78"/>
        <end position="98"/>
    </location>
</feature>
<dbReference type="NCBIfam" id="NF005086">
    <property type="entry name" value="PRK06521.1"/>
    <property type="match status" value="1"/>
</dbReference>
<dbReference type="AlphaFoldDB" id="A0A5R9GVW3"/>
<evidence type="ECO:0000313" key="11">
    <source>
        <dbReference type="EMBL" id="TLS68112.1"/>
    </source>
</evidence>
<accession>A0A5R9GVW3</accession>
<keyword evidence="12" id="KW-1185">Reference proteome</keyword>
<sequence length="710" mass="76713">MNNIGAIDIALAASVTAILATCSPLVVRRQQHLRAIMCLLLAITAALAVAAGISGLLGSHGQTTLPLGLPWMPMHVRIDALAAFFLLLIGALLLPAAIYSQGYLRHVKQLIPMVVFLPLFVLGMIGVVISDDAYTFMLFWEVMSLASYFLVTFDHHQAENRKAGFIYLLMAHLAGLLILGSFAVLYAASGSLEFQAMRDAPLSPVWATGAFLLAAFGFGTKAGVVPLHGWLPDAHPVAPGNISALMSGIMLKIAIFGFIRIIWDLIGAGDFQWWWGVLILAAGSSSAITGVLLALQQSDLKRLLAYSSIENIGIILIGLGLAMLLARYDQPAMAALGLVAALYHTINHTLFKGLLFMGAGAVVHSTGTRNMEAMGGLIHRMPWTAALFLVACVSISALPPFNGFVSEWLTFQTALLAPQLGSAMLTAMVPFSAAMLALAGALAAACFVKAFGVVFLGLPRSDMAIHAHEIDHWMKAGMIIPALLCLLLGLLPVSIIELLDGIPQLLLHVSLTESVQTHGWLWLTPVHASQASYSAPVALTGMLIIGGAAFLFLHPKGHAVRRSTAWSCGTPETNNRMQYSASSFSQPMRRIFSAIYQPEEQLHTERRAHPLLTTRVSYLVHVHDLAVDKLYQPIANYVLLQAKRLDRRHQQDIRSYLAYTFYTILFLLALLSVQQSAMEQRNQPAATSQSQPPATLPGLTSGQTGTEVRR</sequence>
<dbReference type="EMBL" id="VBRY01000003">
    <property type="protein sequence ID" value="TLS68112.1"/>
    <property type="molecule type" value="Genomic_DNA"/>
</dbReference>
<feature type="transmembrane region" description="Helical" evidence="9">
    <location>
        <begin position="165"/>
        <end position="186"/>
    </location>
</feature>
<feature type="transmembrane region" description="Helical" evidence="9">
    <location>
        <begin position="6"/>
        <end position="27"/>
    </location>
</feature>
<evidence type="ECO:0000256" key="1">
    <source>
        <dbReference type="ARBA" id="ARBA00004651"/>
    </source>
</evidence>
<reference evidence="11 12" key="1">
    <citation type="journal article" date="2019" name="Appl. Environ. Microbiol.">
        <title>Environmental Evidence and Genomic Insight of Iron-oxidizing Bacteria Preference Towards More Corrosion Resistant Stainless Steel at Higher Salinities.</title>
        <authorList>
            <person name="Garrison C.E."/>
            <person name="Price K.A."/>
            <person name="Field E.K."/>
        </authorList>
    </citation>
    <scope>NUCLEOTIDE SEQUENCE [LARGE SCALE GENOMIC DNA]</scope>
    <source>
        <strain evidence="11 12">P3</strain>
    </source>
</reference>
<comment type="caution">
    <text evidence="11">The sequence shown here is derived from an EMBL/GenBank/DDBJ whole genome shotgun (WGS) entry which is preliminary data.</text>
</comment>
<feature type="transmembrane region" description="Helical" evidence="9">
    <location>
        <begin position="135"/>
        <end position="153"/>
    </location>
</feature>
<feature type="transmembrane region" description="Helical" evidence="9">
    <location>
        <begin position="479"/>
        <end position="499"/>
    </location>
</feature>
<dbReference type="Proteomes" id="UP000306585">
    <property type="component" value="Unassembled WGS sequence"/>
</dbReference>
<dbReference type="GO" id="GO:0042773">
    <property type="term" value="P:ATP synthesis coupled electron transport"/>
    <property type="evidence" value="ECO:0007669"/>
    <property type="project" value="InterPro"/>
</dbReference>
<evidence type="ECO:0000256" key="4">
    <source>
        <dbReference type="ARBA" id="ARBA00022989"/>
    </source>
</evidence>
<dbReference type="PANTHER" id="PTHR42682:SF3">
    <property type="entry name" value="FORMATE HYDROGENLYASE SUBUNIT 3-RELATED"/>
    <property type="match status" value="1"/>
</dbReference>
<dbReference type="InterPro" id="IPR001750">
    <property type="entry name" value="ND/Mrp_TM"/>
</dbReference>
<evidence type="ECO:0000256" key="8">
    <source>
        <dbReference type="SAM" id="MobiDB-lite"/>
    </source>
</evidence>
<keyword evidence="6 9" id="KW-0472">Membrane</keyword>
<name>A0A5R9GVW3_9PROT</name>
<feature type="transmembrane region" description="Helical" evidence="9">
    <location>
        <begin position="275"/>
        <end position="296"/>
    </location>
</feature>